<dbReference type="Pfam" id="PF00532">
    <property type="entry name" value="Peripla_BP_1"/>
    <property type="match status" value="1"/>
</dbReference>
<dbReference type="InterPro" id="IPR010982">
    <property type="entry name" value="Lambda_DNA-bd_dom_sf"/>
</dbReference>
<dbReference type="AlphaFoldDB" id="A0A286GSD6"/>
<dbReference type="RefSeq" id="WP_097131227.1">
    <property type="nucleotide sequence ID" value="NZ_OCNH01000008.1"/>
</dbReference>
<keyword evidence="1" id="KW-0805">Transcription regulation</keyword>
<dbReference type="EMBL" id="OCNH01000008">
    <property type="protein sequence ID" value="SOD98382.1"/>
    <property type="molecule type" value="Genomic_DNA"/>
</dbReference>
<keyword evidence="6" id="KW-1185">Reference proteome</keyword>
<dbReference type="GO" id="GO:0000976">
    <property type="term" value="F:transcription cis-regulatory region binding"/>
    <property type="evidence" value="ECO:0007669"/>
    <property type="project" value="TreeGrafter"/>
</dbReference>
<feature type="domain" description="HTH lacI-type" evidence="4">
    <location>
        <begin position="4"/>
        <end position="58"/>
    </location>
</feature>
<organism evidence="5 6">
    <name type="scientific">Spirosoma fluviale</name>
    <dbReference type="NCBI Taxonomy" id="1597977"/>
    <lineage>
        <taxon>Bacteria</taxon>
        <taxon>Pseudomonadati</taxon>
        <taxon>Bacteroidota</taxon>
        <taxon>Cytophagia</taxon>
        <taxon>Cytophagales</taxon>
        <taxon>Cytophagaceae</taxon>
        <taxon>Spirosoma</taxon>
    </lineage>
</organism>
<reference evidence="6" key="1">
    <citation type="submission" date="2017-09" db="EMBL/GenBank/DDBJ databases">
        <authorList>
            <person name="Varghese N."/>
            <person name="Submissions S."/>
        </authorList>
    </citation>
    <scope>NUCLEOTIDE SEQUENCE [LARGE SCALE GENOMIC DNA]</scope>
    <source>
        <strain evidence="6">DSM 29961</strain>
    </source>
</reference>
<evidence type="ECO:0000313" key="5">
    <source>
        <dbReference type="EMBL" id="SOD98382.1"/>
    </source>
</evidence>
<dbReference type="CDD" id="cd01392">
    <property type="entry name" value="HTH_LacI"/>
    <property type="match status" value="1"/>
</dbReference>
<keyword evidence="2" id="KW-0238">DNA-binding</keyword>
<accession>A0A286GSD6</accession>
<dbReference type="PANTHER" id="PTHR30146">
    <property type="entry name" value="LACI-RELATED TRANSCRIPTIONAL REPRESSOR"/>
    <property type="match status" value="1"/>
</dbReference>
<dbReference type="InterPro" id="IPR001761">
    <property type="entry name" value="Peripla_BP/Lac1_sug-bd_dom"/>
</dbReference>
<dbReference type="CDD" id="cd06267">
    <property type="entry name" value="PBP1_LacI_sugar_binding-like"/>
    <property type="match status" value="1"/>
</dbReference>
<dbReference type="Proteomes" id="UP000219452">
    <property type="component" value="Unassembled WGS sequence"/>
</dbReference>
<dbReference type="Pfam" id="PF00356">
    <property type="entry name" value="LacI"/>
    <property type="match status" value="1"/>
</dbReference>
<dbReference type="Gene3D" id="1.10.260.40">
    <property type="entry name" value="lambda repressor-like DNA-binding domains"/>
    <property type="match status" value="1"/>
</dbReference>
<evidence type="ECO:0000313" key="6">
    <source>
        <dbReference type="Proteomes" id="UP000219452"/>
    </source>
</evidence>
<dbReference type="SUPFAM" id="SSF47413">
    <property type="entry name" value="lambda repressor-like DNA-binding domains"/>
    <property type="match status" value="1"/>
</dbReference>
<dbReference type="SUPFAM" id="SSF53822">
    <property type="entry name" value="Periplasmic binding protein-like I"/>
    <property type="match status" value="1"/>
</dbReference>
<evidence type="ECO:0000259" key="4">
    <source>
        <dbReference type="PROSITE" id="PS50932"/>
    </source>
</evidence>
<dbReference type="OrthoDB" id="833520at2"/>
<evidence type="ECO:0000256" key="3">
    <source>
        <dbReference type="ARBA" id="ARBA00023163"/>
    </source>
</evidence>
<dbReference type="GO" id="GO:0003700">
    <property type="term" value="F:DNA-binding transcription factor activity"/>
    <property type="evidence" value="ECO:0007669"/>
    <property type="project" value="TreeGrafter"/>
</dbReference>
<sequence>MKNITIKDIARELNLSTSTVSRALRDSTEIGAETKKRVLELAHRLDYNPNPVALSLLSSQSNDIGVIVPEIANPFFAIVIAGIEDVAFAQGYHVVIYQSHEDYEREVLNVKHIYNRRKDGLLVSVATTTTDYTHFKNIHERGFPIVFFDRICEEIDTHSVSVDDFEGGYKATEHLIQQGCQRIAHVSGPDHLLISRRRFQGYRAALLDYGRPLLDDLVISSPYSPANALETVQLLLTMPNRPDGIFASSDNIAIGCHAAIIAAGLRMPEDIALVGFSDLPIAAMLNPPLSSVAQPAFEMGRSAAELLIKLIRNPGEHGTSINNTLKTKLMVRKSSMRVSESN</sequence>
<dbReference type="PANTHER" id="PTHR30146:SF109">
    <property type="entry name" value="HTH-TYPE TRANSCRIPTIONAL REGULATOR GALS"/>
    <property type="match status" value="1"/>
</dbReference>
<evidence type="ECO:0000256" key="2">
    <source>
        <dbReference type="ARBA" id="ARBA00023125"/>
    </source>
</evidence>
<name>A0A286GSD6_9BACT</name>
<dbReference type="Gene3D" id="3.40.50.2300">
    <property type="match status" value="2"/>
</dbReference>
<keyword evidence="3" id="KW-0804">Transcription</keyword>
<dbReference type="SMART" id="SM00354">
    <property type="entry name" value="HTH_LACI"/>
    <property type="match status" value="1"/>
</dbReference>
<evidence type="ECO:0000256" key="1">
    <source>
        <dbReference type="ARBA" id="ARBA00023015"/>
    </source>
</evidence>
<dbReference type="InterPro" id="IPR000843">
    <property type="entry name" value="HTH_LacI"/>
</dbReference>
<dbReference type="PROSITE" id="PS50932">
    <property type="entry name" value="HTH_LACI_2"/>
    <property type="match status" value="1"/>
</dbReference>
<protein>
    <submittedName>
        <fullName evidence="5">Transcriptional regulator, LacI family</fullName>
    </submittedName>
</protein>
<dbReference type="InterPro" id="IPR028082">
    <property type="entry name" value="Peripla_BP_I"/>
</dbReference>
<proteinExistence type="predicted"/>
<gene>
    <name evidence="5" type="ORF">SAMN06269250_6057</name>
</gene>